<evidence type="ECO:0000313" key="2">
    <source>
        <dbReference type="Proteomes" id="UP000014900"/>
    </source>
</evidence>
<evidence type="ECO:0000313" key="1">
    <source>
        <dbReference type="EMBL" id="AGP47324.1"/>
    </source>
</evidence>
<dbReference type="Proteomes" id="UP000014900">
    <property type="component" value="Chromosome"/>
</dbReference>
<dbReference type="EMBL" id="CP006566">
    <property type="protein sequence ID" value="AGP47324.1"/>
    <property type="molecule type" value="Genomic_DNA"/>
</dbReference>
<dbReference type="AlphaFoldDB" id="S4YR81"/>
<dbReference type="PATRIC" id="fig|1348660.3.peg.4238"/>
<reference evidence="1 2" key="1">
    <citation type="journal article" date="2013" name="Genome Announc.">
        <title>Genome Sequence of Serratia plymuthica Strain S13, an Endophyte with Germination- and Plant-Growth-Promoting Activity from the Flower of Styrian Oil Pumpkin.</title>
        <authorList>
            <person name="Muller H."/>
            <person name="Furnkranz M."/>
            <person name="Grube M."/>
            <person name="Berg G."/>
        </authorList>
    </citation>
    <scope>NUCLEOTIDE SEQUENCE [LARGE SCALE GENOMIC DNA]</scope>
    <source>
        <strain evidence="1">S13</strain>
    </source>
</reference>
<name>S4YR81_SERPL</name>
<sequence>MTLENHKKVCDGYGFTKGTDAYANCLMRQDELEDADEQKMMDREDQKEK</sequence>
<organism evidence="1 2">
    <name type="scientific">Serratia plymuthica S13</name>
    <dbReference type="NCBI Taxonomy" id="1348660"/>
    <lineage>
        <taxon>Bacteria</taxon>
        <taxon>Pseudomonadati</taxon>
        <taxon>Pseudomonadota</taxon>
        <taxon>Gammaproteobacteria</taxon>
        <taxon>Enterobacterales</taxon>
        <taxon>Yersiniaceae</taxon>
        <taxon>Serratia</taxon>
    </lineage>
</organism>
<gene>
    <name evidence="1" type="ORF">M621_21605</name>
</gene>
<accession>S4YR81</accession>
<dbReference type="HOGENOM" id="CLU_3140605_0_0_6"/>
<dbReference type="KEGG" id="sry:M621_21605"/>
<proteinExistence type="predicted"/>
<protein>
    <submittedName>
        <fullName evidence="1">Uncharacterized protein</fullName>
    </submittedName>
</protein>